<reference evidence="1 2" key="1">
    <citation type="journal article" date="2024" name="BMC Genomics">
        <title>De novo assembly and annotation of Popillia japonica's genome with initial clues to its potential as an invasive pest.</title>
        <authorList>
            <person name="Cucini C."/>
            <person name="Boschi S."/>
            <person name="Funari R."/>
            <person name="Cardaioli E."/>
            <person name="Iannotti N."/>
            <person name="Marturano G."/>
            <person name="Paoli F."/>
            <person name="Bruttini M."/>
            <person name="Carapelli A."/>
            <person name="Frati F."/>
            <person name="Nardi F."/>
        </authorList>
    </citation>
    <scope>NUCLEOTIDE SEQUENCE [LARGE SCALE GENOMIC DNA]</scope>
    <source>
        <strain evidence="1">DMR45628</strain>
    </source>
</reference>
<organism evidence="1 2">
    <name type="scientific">Popillia japonica</name>
    <name type="common">Japanese beetle</name>
    <dbReference type="NCBI Taxonomy" id="7064"/>
    <lineage>
        <taxon>Eukaryota</taxon>
        <taxon>Metazoa</taxon>
        <taxon>Ecdysozoa</taxon>
        <taxon>Arthropoda</taxon>
        <taxon>Hexapoda</taxon>
        <taxon>Insecta</taxon>
        <taxon>Pterygota</taxon>
        <taxon>Neoptera</taxon>
        <taxon>Endopterygota</taxon>
        <taxon>Coleoptera</taxon>
        <taxon>Polyphaga</taxon>
        <taxon>Scarabaeiformia</taxon>
        <taxon>Scarabaeidae</taxon>
        <taxon>Rutelinae</taxon>
        <taxon>Popillia</taxon>
    </lineage>
</organism>
<feature type="non-terminal residue" evidence="1">
    <location>
        <position position="106"/>
    </location>
</feature>
<name>A0AAW1GL77_POPJA</name>
<dbReference type="AlphaFoldDB" id="A0AAW1GL77"/>
<dbReference type="EMBL" id="JASPKY010003165">
    <property type="protein sequence ID" value="KAK9663798.1"/>
    <property type="molecule type" value="Genomic_DNA"/>
</dbReference>
<evidence type="ECO:0000313" key="1">
    <source>
        <dbReference type="EMBL" id="KAK9663798.1"/>
    </source>
</evidence>
<accession>A0AAW1GL77</accession>
<gene>
    <name evidence="1" type="ORF">QE152_g41372</name>
</gene>
<sequence>MIGVVSNEGILRSAPFVRQDDIRLEINKDFDKLKNFLALGLSVEPILADSLWEDVKRFYFAGIDDLDEPDSIEPILADSLWEDVKRFYFAGIDDLDEPDSITGLTD</sequence>
<proteinExistence type="predicted"/>
<keyword evidence="2" id="KW-1185">Reference proteome</keyword>
<dbReference type="Proteomes" id="UP001458880">
    <property type="component" value="Unassembled WGS sequence"/>
</dbReference>
<evidence type="ECO:0000313" key="2">
    <source>
        <dbReference type="Proteomes" id="UP001458880"/>
    </source>
</evidence>
<protein>
    <submittedName>
        <fullName evidence="1">Uncharacterized protein</fullName>
    </submittedName>
</protein>
<comment type="caution">
    <text evidence="1">The sequence shown here is derived from an EMBL/GenBank/DDBJ whole genome shotgun (WGS) entry which is preliminary data.</text>
</comment>